<feature type="region of interest" description="Disordered" evidence="4">
    <location>
        <begin position="333"/>
        <end position="417"/>
    </location>
</feature>
<dbReference type="GO" id="GO:0003747">
    <property type="term" value="F:translation release factor activity"/>
    <property type="evidence" value="ECO:0007669"/>
    <property type="project" value="InterPro"/>
</dbReference>
<dbReference type="AlphaFoldDB" id="A0A2C6KQH7"/>
<dbReference type="Gene3D" id="3.30.70.1660">
    <property type="match status" value="1"/>
</dbReference>
<organism evidence="6 7">
    <name type="scientific">Cystoisospora suis</name>
    <dbReference type="NCBI Taxonomy" id="483139"/>
    <lineage>
        <taxon>Eukaryota</taxon>
        <taxon>Sar</taxon>
        <taxon>Alveolata</taxon>
        <taxon>Apicomplexa</taxon>
        <taxon>Conoidasida</taxon>
        <taxon>Coccidia</taxon>
        <taxon>Eucoccidiorida</taxon>
        <taxon>Eimeriorina</taxon>
        <taxon>Sarcocystidae</taxon>
        <taxon>Cystoisospora</taxon>
    </lineage>
</organism>
<feature type="domain" description="Prokaryotic-type class I peptide chain release factors" evidence="5">
    <location>
        <begin position="605"/>
        <end position="621"/>
    </location>
</feature>
<evidence type="ECO:0000256" key="1">
    <source>
        <dbReference type="ARBA" id="ARBA00010835"/>
    </source>
</evidence>
<dbReference type="GeneID" id="94426833"/>
<protein>
    <submittedName>
        <fullName evidence="6">Peptide chain release factor 1</fullName>
    </submittedName>
</protein>
<dbReference type="OrthoDB" id="2019491at2759"/>
<feature type="compositionally biased region" description="Polar residues" evidence="4">
    <location>
        <begin position="455"/>
        <end position="466"/>
    </location>
</feature>
<feature type="compositionally biased region" description="Basic and acidic residues" evidence="4">
    <location>
        <begin position="265"/>
        <end position="276"/>
    </location>
</feature>
<dbReference type="SMART" id="SM00937">
    <property type="entry name" value="PCRF"/>
    <property type="match status" value="1"/>
</dbReference>
<evidence type="ECO:0000313" key="7">
    <source>
        <dbReference type="Proteomes" id="UP000221165"/>
    </source>
</evidence>
<comment type="similarity">
    <text evidence="1">Belongs to the prokaryotic/mitochondrial release factor family.</text>
</comment>
<dbReference type="EMBL" id="MIGC01001526">
    <property type="protein sequence ID" value="PHJ22730.1"/>
    <property type="molecule type" value="Genomic_DNA"/>
</dbReference>
<evidence type="ECO:0000313" key="6">
    <source>
        <dbReference type="EMBL" id="PHJ22730.1"/>
    </source>
</evidence>
<feature type="compositionally biased region" description="Low complexity" evidence="4">
    <location>
        <begin position="19"/>
        <end position="42"/>
    </location>
</feature>
<sequence>MSTRAVISQLRNRCFSRDSPSSSSSSSPPSSCPSSSPFFSSSPASRYPLRGLHSLSEKRVSSSVHLCRLVFLPQTQGGQHLVGVLLHPQEKRLVTATSTLPSYNCSLSPSLNPSKKLFFWTPRNNTRSSRKQSPFQNCPSSSLPPFFYCLFSSCSFSPGSPRFVAYQNRFMCCSCSSLSSSAHLREEESHLSSSSSFSPSSSSRDLYKGAVGLPPCHRQRQLERLASLVLSYVDDVSSDTGIDEEDQTEADTSLPSSSSSEEGEGERRSCTDESNRPRTRRKKGSTGGGSGYVSCLTENIFPLSLVESLREYRDICTERDVLTSLLYEENGVTFTEDKEEDPENERCKTSNRSFSSQGLKKGERPEGMKLQSKGQKMMRGRYQSKEEGEEANEDEDADMKEGEEDEEEENDRDLPQCLLCDPDWRDLHEKAKQLEESLREDLLLHRLSIHRGLRQLNSSPDFPTKSSGGGETSLSEHDGGDELEGDAVVEVQAGVGGEDAALFSRDLFCMYEVFASSQGWKWRVLDLMQTDRGGYRRATAEVEGKGAYGLFSLEAGVHRVQRIPPTETRGRMQTSASAVSVLPRSKDLEKKVDMSPATLKVEFMRSSGPGGQSVNKSETAVRLTHKPTGISVHCMQTQSQTENKHIAMTLLRDRLLQRLLLQETQQRDATQEAQMGTKDRSQKIRTYNFQRDVIIDHRCRLQLHGVEMFLKTSSGLEDVHEVLRKRREETQISELLSAIERSLTVEYRNKKTSSPGGTKG</sequence>
<reference evidence="6 7" key="1">
    <citation type="journal article" date="2017" name="Int. J. Parasitol.">
        <title>The genome of the protozoan parasite Cystoisospora suis and a reverse vaccinology approach to identify vaccine candidates.</title>
        <authorList>
            <person name="Palmieri N."/>
            <person name="Shrestha A."/>
            <person name="Ruttkowski B."/>
            <person name="Beck T."/>
            <person name="Vogl C."/>
            <person name="Tomley F."/>
            <person name="Blake D.P."/>
            <person name="Joachim A."/>
        </authorList>
    </citation>
    <scope>NUCLEOTIDE SEQUENCE [LARGE SCALE GENOMIC DNA]</scope>
    <source>
        <strain evidence="6 7">Wien I</strain>
    </source>
</reference>
<dbReference type="GO" id="GO:0005737">
    <property type="term" value="C:cytoplasm"/>
    <property type="evidence" value="ECO:0007669"/>
    <property type="project" value="UniProtKB-ARBA"/>
</dbReference>
<feature type="region of interest" description="Disordered" evidence="4">
    <location>
        <begin position="455"/>
        <end position="483"/>
    </location>
</feature>
<dbReference type="InterPro" id="IPR050057">
    <property type="entry name" value="Prokaryotic/Mito_RF"/>
</dbReference>
<dbReference type="InterPro" id="IPR005139">
    <property type="entry name" value="PCRF"/>
</dbReference>
<comment type="caution">
    <text evidence="6">The sequence shown here is derived from an EMBL/GenBank/DDBJ whole genome shotgun (WGS) entry which is preliminary data.</text>
</comment>
<dbReference type="SUPFAM" id="SSF75620">
    <property type="entry name" value="Release factor"/>
    <property type="match status" value="1"/>
</dbReference>
<evidence type="ECO:0000256" key="2">
    <source>
        <dbReference type="ARBA" id="ARBA00022481"/>
    </source>
</evidence>
<name>A0A2C6KQH7_9APIC</name>
<feature type="region of interest" description="Disordered" evidence="4">
    <location>
        <begin position="239"/>
        <end position="291"/>
    </location>
</feature>
<keyword evidence="2" id="KW-0488">Methylation</keyword>
<feature type="region of interest" description="Disordered" evidence="4">
    <location>
        <begin position="13"/>
        <end position="42"/>
    </location>
</feature>
<dbReference type="PANTHER" id="PTHR43804:SF7">
    <property type="entry name" value="LD18447P"/>
    <property type="match status" value="1"/>
</dbReference>
<dbReference type="VEuPathDB" id="ToxoDB:CSUI_003424"/>
<evidence type="ECO:0000259" key="5">
    <source>
        <dbReference type="PROSITE" id="PS00745"/>
    </source>
</evidence>
<keyword evidence="3" id="KW-0648">Protein biosynthesis</keyword>
<evidence type="ECO:0000256" key="3">
    <source>
        <dbReference type="ARBA" id="ARBA00022917"/>
    </source>
</evidence>
<dbReference type="PROSITE" id="PS00745">
    <property type="entry name" value="RF_PROK_I"/>
    <property type="match status" value="1"/>
</dbReference>
<evidence type="ECO:0000256" key="4">
    <source>
        <dbReference type="SAM" id="MobiDB-lite"/>
    </source>
</evidence>
<dbReference type="Proteomes" id="UP000221165">
    <property type="component" value="Unassembled WGS sequence"/>
</dbReference>
<proteinExistence type="inferred from homology"/>
<dbReference type="PANTHER" id="PTHR43804">
    <property type="entry name" value="LD18447P"/>
    <property type="match status" value="1"/>
</dbReference>
<dbReference type="InterPro" id="IPR045853">
    <property type="entry name" value="Pep_chain_release_fac_I_sf"/>
</dbReference>
<dbReference type="Gene3D" id="3.30.160.20">
    <property type="match status" value="1"/>
</dbReference>
<accession>A0A2C6KQH7</accession>
<keyword evidence="7" id="KW-1185">Reference proteome</keyword>
<dbReference type="Pfam" id="PF03462">
    <property type="entry name" value="PCRF"/>
    <property type="match status" value="1"/>
</dbReference>
<dbReference type="InterPro" id="IPR000352">
    <property type="entry name" value="Pep_chain_release_fac_I"/>
</dbReference>
<dbReference type="RefSeq" id="XP_067924407.1">
    <property type="nucleotide sequence ID" value="XM_068063622.1"/>
</dbReference>
<dbReference type="Pfam" id="PF00472">
    <property type="entry name" value="RF-1"/>
    <property type="match status" value="1"/>
</dbReference>
<gene>
    <name evidence="6" type="ORF">CSUI_003424</name>
</gene>
<feature type="compositionally biased region" description="Acidic residues" evidence="4">
    <location>
        <begin position="387"/>
        <end position="411"/>
    </location>
</feature>